<proteinExistence type="predicted"/>
<name>A0ABV0IH91_9MICC</name>
<dbReference type="EMBL" id="JBDXMX010000003">
    <property type="protein sequence ID" value="MEO9247532.1"/>
    <property type="molecule type" value="Genomic_DNA"/>
</dbReference>
<gene>
    <name evidence="1" type="ORF">ABDK96_07555</name>
</gene>
<comment type="caution">
    <text evidence="1">The sequence shown here is derived from an EMBL/GenBank/DDBJ whole genome shotgun (WGS) entry which is preliminary data.</text>
</comment>
<reference evidence="1 2" key="1">
    <citation type="submission" date="2024-05" db="EMBL/GenBank/DDBJ databases">
        <authorList>
            <person name="Yi C."/>
        </authorList>
    </citation>
    <scope>NUCLEOTIDE SEQUENCE [LARGE SCALE GENOMIC DNA]</scope>
    <source>
        <strain evidence="1 2">XS13</strain>
    </source>
</reference>
<evidence type="ECO:0000313" key="2">
    <source>
        <dbReference type="Proteomes" id="UP001484097"/>
    </source>
</evidence>
<protein>
    <submittedName>
        <fullName evidence="1">Uncharacterized protein</fullName>
    </submittedName>
</protein>
<dbReference type="Proteomes" id="UP001484097">
    <property type="component" value="Unassembled WGS sequence"/>
</dbReference>
<organism evidence="1 2">
    <name type="scientific">Citricoccus nitrophenolicus</name>
    <dbReference type="NCBI Taxonomy" id="863575"/>
    <lineage>
        <taxon>Bacteria</taxon>
        <taxon>Bacillati</taxon>
        <taxon>Actinomycetota</taxon>
        <taxon>Actinomycetes</taxon>
        <taxon>Micrococcales</taxon>
        <taxon>Micrococcaceae</taxon>
        <taxon>Citricoccus</taxon>
    </lineage>
</organism>
<dbReference type="RefSeq" id="WP_347920196.1">
    <property type="nucleotide sequence ID" value="NZ_JBDXMX010000003.1"/>
</dbReference>
<keyword evidence="2" id="KW-1185">Reference proteome</keyword>
<sequence length="160" mass="17495">MLYLITPDGIVSTLDAGLGDVLVDARRGRPLARQPWVTQPPSGISPEKVLAVALRHGVDAGIGLVVHGGFIDQVLEPERLRAAERNQNRIAAQLQSIAAEPRHEDRDWHRRQRAIAEEARQAAAGSIRRSEEAAEELLEAPVKDRLTRAWERAGGLVPAS</sequence>
<accession>A0ABV0IH91</accession>
<evidence type="ECO:0000313" key="1">
    <source>
        <dbReference type="EMBL" id="MEO9247532.1"/>
    </source>
</evidence>